<evidence type="ECO:0000313" key="1">
    <source>
        <dbReference type="EMBL" id="KAI3701389.1"/>
    </source>
</evidence>
<organism evidence="1 2">
    <name type="scientific">Arctium lappa</name>
    <name type="common">Greater burdock</name>
    <name type="synonym">Lappa major</name>
    <dbReference type="NCBI Taxonomy" id="4217"/>
    <lineage>
        <taxon>Eukaryota</taxon>
        <taxon>Viridiplantae</taxon>
        <taxon>Streptophyta</taxon>
        <taxon>Embryophyta</taxon>
        <taxon>Tracheophyta</taxon>
        <taxon>Spermatophyta</taxon>
        <taxon>Magnoliopsida</taxon>
        <taxon>eudicotyledons</taxon>
        <taxon>Gunneridae</taxon>
        <taxon>Pentapetalae</taxon>
        <taxon>asterids</taxon>
        <taxon>campanulids</taxon>
        <taxon>Asterales</taxon>
        <taxon>Asteraceae</taxon>
        <taxon>Carduoideae</taxon>
        <taxon>Cardueae</taxon>
        <taxon>Arctiinae</taxon>
        <taxon>Arctium</taxon>
    </lineage>
</organism>
<protein>
    <submittedName>
        <fullName evidence="1">Uncharacterized protein</fullName>
    </submittedName>
</protein>
<proteinExistence type="predicted"/>
<dbReference type="Proteomes" id="UP001055879">
    <property type="component" value="Linkage Group LG09"/>
</dbReference>
<gene>
    <name evidence="1" type="ORF">L6452_26422</name>
</gene>
<reference evidence="2" key="1">
    <citation type="journal article" date="2022" name="Mol. Ecol. Resour.">
        <title>The genomes of chicory, endive, great burdock and yacon provide insights into Asteraceae palaeo-polyploidization history and plant inulin production.</title>
        <authorList>
            <person name="Fan W."/>
            <person name="Wang S."/>
            <person name="Wang H."/>
            <person name="Wang A."/>
            <person name="Jiang F."/>
            <person name="Liu H."/>
            <person name="Zhao H."/>
            <person name="Xu D."/>
            <person name="Zhang Y."/>
        </authorList>
    </citation>
    <scope>NUCLEOTIDE SEQUENCE [LARGE SCALE GENOMIC DNA]</scope>
    <source>
        <strain evidence="2">cv. Niubang</strain>
    </source>
</reference>
<sequence>MFVFRFSGQHQLHCEIEQAYFAAAICKICLQPDLIGICIIFLVAMVSISVWLYHGTSGYFVSSLSHLSWWMQVLHRPNSKQSIKKNKEFVFLEILKFSL</sequence>
<accession>A0ACB8ZUL4</accession>
<comment type="caution">
    <text evidence="1">The sequence shown here is derived from an EMBL/GenBank/DDBJ whole genome shotgun (WGS) entry which is preliminary data.</text>
</comment>
<reference evidence="1 2" key="2">
    <citation type="journal article" date="2022" name="Mol. Ecol. Resour.">
        <title>The genomes of chicory, endive, great burdock and yacon provide insights into Asteraceae paleo-polyploidization history and plant inulin production.</title>
        <authorList>
            <person name="Fan W."/>
            <person name="Wang S."/>
            <person name="Wang H."/>
            <person name="Wang A."/>
            <person name="Jiang F."/>
            <person name="Liu H."/>
            <person name="Zhao H."/>
            <person name="Xu D."/>
            <person name="Zhang Y."/>
        </authorList>
    </citation>
    <scope>NUCLEOTIDE SEQUENCE [LARGE SCALE GENOMIC DNA]</scope>
    <source>
        <strain evidence="2">cv. Niubang</strain>
    </source>
</reference>
<keyword evidence="2" id="KW-1185">Reference proteome</keyword>
<name>A0ACB8ZUL4_ARCLA</name>
<dbReference type="EMBL" id="CM042055">
    <property type="protein sequence ID" value="KAI3701389.1"/>
    <property type="molecule type" value="Genomic_DNA"/>
</dbReference>
<evidence type="ECO:0000313" key="2">
    <source>
        <dbReference type="Proteomes" id="UP001055879"/>
    </source>
</evidence>